<sequence length="201" mass="22421">MKHIFAAIVGAALALPLVGLVGDSGRVVAAELGDDGLHKAPWMRETFKDLREDLEEANSEGKRLALFFEQRGCVYCTKMHETVFPHPDVASYITENFFVVQLNLYGDVEVTDFDGETLSEKDMARKWGVLFTPTILFLPQEVGDVPAPQAAVATMPGAFGVGTTLDMFTWVNEERYAIDNGEDFQRYHARRIQERDNGSTD</sequence>
<dbReference type="EMBL" id="CVRL01000025">
    <property type="protein sequence ID" value="CRL11056.1"/>
    <property type="molecule type" value="Genomic_DNA"/>
</dbReference>
<name>A0A0H5D1M8_9RHOB</name>
<protein>
    <submittedName>
        <fullName evidence="2">Thioredoxin-related protein</fullName>
    </submittedName>
</protein>
<dbReference type="InterPro" id="IPR012336">
    <property type="entry name" value="Thioredoxin-like_fold"/>
</dbReference>
<keyword evidence="3" id="KW-1185">Reference proteome</keyword>
<evidence type="ECO:0000313" key="3">
    <source>
        <dbReference type="Proteomes" id="UP000043764"/>
    </source>
</evidence>
<feature type="domain" description="Thioredoxin-like fold" evidence="1">
    <location>
        <begin position="57"/>
        <end position="147"/>
    </location>
</feature>
<dbReference type="RefSeq" id="WP_050673487.1">
    <property type="nucleotide sequence ID" value="NZ_CAKZKN010000084.1"/>
</dbReference>
<gene>
    <name evidence="2" type="ORF">NIT7321_01905</name>
</gene>
<organism evidence="2 3">
    <name type="scientific">Phaeobacter italicus</name>
    <dbReference type="NCBI Taxonomy" id="481446"/>
    <lineage>
        <taxon>Bacteria</taxon>
        <taxon>Pseudomonadati</taxon>
        <taxon>Pseudomonadota</taxon>
        <taxon>Alphaproteobacteria</taxon>
        <taxon>Rhodobacterales</taxon>
        <taxon>Roseobacteraceae</taxon>
        <taxon>Phaeobacter</taxon>
    </lineage>
</organism>
<dbReference type="Pfam" id="PF13098">
    <property type="entry name" value="Thioredoxin_2"/>
    <property type="match status" value="1"/>
</dbReference>
<dbReference type="InterPro" id="IPR036249">
    <property type="entry name" value="Thioredoxin-like_sf"/>
</dbReference>
<proteinExistence type="predicted"/>
<dbReference type="CDD" id="cd02951">
    <property type="entry name" value="SoxW"/>
    <property type="match status" value="1"/>
</dbReference>
<dbReference type="Gene3D" id="3.40.30.10">
    <property type="entry name" value="Glutaredoxin"/>
    <property type="match status" value="1"/>
</dbReference>
<dbReference type="AlphaFoldDB" id="A0A0H5D1M8"/>
<accession>A0A0H5D1M8</accession>
<dbReference type="InterPro" id="IPR041737">
    <property type="entry name" value="SoxW"/>
</dbReference>
<evidence type="ECO:0000259" key="1">
    <source>
        <dbReference type="Pfam" id="PF13098"/>
    </source>
</evidence>
<dbReference type="Proteomes" id="UP000043764">
    <property type="component" value="Unassembled WGS sequence"/>
</dbReference>
<dbReference type="STRING" id="481446.NIT7645_01004"/>
<reference evidence="3" key="1">
    <citation type="submission" date="2015-05" db="EMBL/GenBank/DDBJ databases">
        <authorList>
            <person name="Rodrigo-Torres Lidia"/>
            <person name="Arahal R.David."/>
        </authorList>
    </citation>
    <scope>NUCLEOTIDE SEQUENCE [LARGE SCALE GENOMIC DNA]</scope>
    <source>
        <strain evidence="3">CECT 7321</strain>
    </source>
</reference>
<evidence type="ECO:0000313" key="2">
    <source>
        <dbReference type="EMBL" id="CRL11056.1"/>
    </source>
</evidence>
<dbReference type="SUPFAM" id="SSF52833">
    <property type="entry name" value="Thioredoxin-like"/>
    <property type="match status" value="1"/>
</dbReference>